<sequence length="487" mass="53244">MGTVYKIHPAIGVARVGNHQSAFFLGPEIPGSPGVEIGPGGAETAVTAYKKDGRIKRQAARFRVFEYEQDISGNLELIGEVGAEAHVEWSVDLVNRKAALDHVAGPAARRNRTVANRDSLVIRSPRPVTVAGADHGPETLAGTFLGKQVYLGEIRTDQAGRLIVLGGRGASGSVPPGAPLDNFANNDRWHDDVSDGPVSASVTLPGQKPVAVHEQAWVVVAPPDFAPGIDATVSLYDIAFQCGITKGALRPETRPSFVRHIKPMIERTVALRWVDDWDQWAGLVPLKWDELADPAPANQRIRAQVAARVKDPDLTMFELPAFLRTYLDQWVAGDFVSDLGAPAAAETVPRLLDRAALERCTGNNFFPGIEGGLNLKDPDIYSRPFRLDRTNTGKVYPGCLTEIMAVPWQADFRACEGDWWPSQRPDRVMTDPHDVPGSVADWEAPIGPFQEMVDNVQRLGFIVPRQAGAETVFVEVDRDPQFTRRRP</sequence>
<feature type="domain" description="L-Lysine epsilon oxidase N-terminal" evidence="1">
    <location>
        <begin position="8"/>
        <end position="220"/>
    </location>
</feature>
<comment type="caution">
    <text evidence="3">The sequence shown here is derived from an EMBL/GenBank/DDBJ whole genome shotgun (WGS) entry which is preliminary data.</text>
</comment>
<reference evidence="4" key="1">
    <citation type="journal article" date="2019" name="Int. J. Syst. Evol. Microbiol.">
        <title>The Global Catalogue of Microorganisms (GCM) 10K type strain sequencing project: providing services to taxonomists for standard genome sequencing and annotation.</title>
        <authorList>
            <consortium name="The Broad Institute Genomics Platform"/>
            <consortium name="The Broad Institute Genome Sequencing Center for Infectious Disease"/>
            <person name="Wu L."/>
            <person name="Ma J."/>
        </authorList>
    </citation>
    <scope>NUCLEOTIDE SEQUENCE [LARGE SCALE GENOMIC DNA]</scope>
    <source>
        <strain evidence="4">JCM 18303</strain>
    </source>
</reference>
<evidence type="ECO:0000313" key="3">
    <source>
        <dbReference type="EMBL" id="GAA5149303.1"/>
    </source>
</evidence>
<dbReference type="InterPro" id="IPR041168">
    <property type="entry name" value="LodA_N"/>
</dbReference>
<evidence type="ECO:0000259" key="1">
    <source>
        <dbReference type="Pfam" id="PF17990"/>
    </source>
</evidence>
<gene>
    <name evidence="3" type="ORF">GCM10023321_12950</name>
</gene>
<dbReference type="EMBL" id="BAABJP010000004">
    <property type="protein sequence ID" value="GAA5149303.1"/>
    <property type="molecule type" value="Genomic_DNA"/>
</dbReference>
<protein>
    <submittedName>
        <fullName evidence="3">LodA/GoxA family CTQ-dependent oxidase</fullName>
    </submittedName>
</protein>
<accession>A0ABP9PMY1</accession>
<proteinExistence type="predicted"/>
<dbReference type="RefSeq" id="WP_185062843.1">
    <property type="nucleotide sequence ID" value="NZ_BAABJP010000004.1"/>
</dbReference>
<evidence type="ECO:0000313" key="4">
    <source>
        <dbReference type="Proteomes" id="UP001428817"/>
    </source>
</evidence>
<organism evidence="3 4">
    <name type="scientific">Pseudonocardia eucalypti</name>
    <dbReference type="NCBI Taxonomy" id="648755"/>
    <lineage>
        <taxon>Bacteria</taxon>
        <taxon>Bacillati</taxon>
        <taxon>Actinomycetota</taxon>
        <taxon>Actinomycetes</taxon>
        <taxon>Pseudonocardiales</taxon>
        <taxon>Pseudonocardiaceae</taxon>
        <taxon>Pseudonocardia</taxon>
    </lineage>
</organism>
<dbReference type="InterPro" id="IPR041173">
    <property type="entry name" value="LodA_C"/>
</dbReference>
<evidence type="ECO:0000259" key="2">
    <source>
        <dbReference type="Pfam" id="PF18417"/>
    </source>
</evidence>
<dbReference type="Proteomes" id="UP001428817">
    <property type="component" value="Unassembled WGS sequence"/>
</dbReference>
<dbReference type="Pfam" id="PF17990">
    <property type="entry name" value="LodA_N"/>
    <property type="match status" value="1"/>
</dbReference>
<feature type="domain" description="L-lysine epsilon oxidase C-terminal" evidence="2">
    <location>
        <begin position="323"/>
        <end position="427"/>
    </location>
</feature>
<name>A0ABP9PMY1_9PSEU</name>
<dbReference type="Pfam" id="PF18417">
    <property type="entry name" value="LodA_C"/>
    <property type="match status" value="1"/>
</dbReference>
<keyword evidence="4" id="KW-1185">Reference proteome</keyword>